<keyword evidence="1" id="KW-0378">Hydrolase</keyword>
<dbReference type="InterPro" id="IPR006311">
    <property type="entry name" value="TAT_signal"/>
</dbReference>
<dbReference type="GO" id="GO:0016052">
    <property type="term" value="P:carbohydrate catabolic process"/>
    <property type="evidence" value="ECO:0007669"/>
    <property type="project" value="InterPro"/>
</dbReference>
<dbReference type="SUPFAM" id="SSF51445">
    <property type="entry name" value="(Trans)glycosidases"/>
    <property type="match status" value="1"/>
</dbReference>
<dbReference type="KEGG" id="sami:SAMIE_1002550"/>
<dbReference type="InterPro" id="IPR002252">
    <property type="entry name" value="Glyco_hydro_36"/>
</dbReference>
<dbReference type="RefSeq" id="WP_066700850.1">
    <property type="nucleotide sequence ID" value="NZ_AP018664.1"/>
</dbReference>
<accession>A0A494VWG9</accession>
<dbReference type="CDD" id="cd14791">
    <property type="entry name" value="GH36"/>
    <property type="match status" value="1"/>
</dbReference>
<dbReference type="Gene3D" id="3.20.20.70">
    <property type="entry name" value="Aldolase class I"/>
    <property type="match status" value="1"/>
</dbReference>
<dbReference type="InterPro" id="IPR017853">
    <property type="entry name" value="GH"/>
</dbReference>
<dbReference type="Proteomes" id="UP000279959">
    <property type="component" value="Chromosome"/>
</dbReference>
<feature type="chain" id="PRO_5019868148" evidence="3">
    <location>
        <begin position="35"/>
        <end position="694"/>
    </location>
</feature>
<dbReference type="Pfam" id="PF02065">
    <property type="entry name" value="Melibiase"/>
    <property type="match status" value="1"/>
</dbReference>
<dbReference type="AlphaFoldDB" id="A0A494VWG9"/>
<dbReference type="InterPro" id="IPR013785">
    <property type="entry name" value="Aldolase_TIM"/>
</dbReference>
<sequence>MTGSLATTRRNLLIRMLASAATTALPLPATRVFAAVGSVTPISDGVLTLAIDDALRMSLLFKGRSISPSQAQDSILLAQGEEHPTFVVIERQARRADTETLHSIRAVSASGLELAKTIRFDAAYPGLALIETSLRNISNRTISVARWTLADHLLKRGMEGPAWSFAGASYADRRDWAQPVTPTFDQRNFMGMNASDYGGGTPVADVWNRNFGIAVGHLDTVPRLVSLPVAATGAGTRIALVDDRPFSLAPGESLPPLPTFVMVHEGDFFRPLDAYRRLMADRGLAAPTPPAASYDPIWCAWGYERDYTPEQVFATLPKARQLGLRWAVLDDGWQQTIGDWTPDRGKYPAGDADMRAFVRQIDRNGMRARLWVAPLAAKPSSQLLRDHPDWLLLGPDGKPQTISWWDALTLCPAHEPVAAHFRALVRKMIGEWGYAGLKLDGQHLNGVAPCHNPAHHHARPEESIEKLQDFWKQLYDEAVAANPQAVVEICPCGDSFAFHNLPATNNVPAADPLTSWQVRLKGKAMKALMGPRAAFAGDHVELSDGGRDFASSYGVGAIVSTKFTWPRDTDRPTATLPPGGYVLTPEKEAHWRRWIDLYQDNRLSQGDYRGGLYDLAFDRPEAHAIGKDGAMHYAFYAPRFDGEIELRGLGEGAYCVVDALTGNPVATVTAAANRVRVAFDGHLMLRTLPAGEDA</sequence>
<keyword evidence="3" id="KW-0732">Signal</keyword>
<dbReference type="EMBL" id="AP018664">
    <property type="protein sequence ID" value="BBD96754.1"/>
    <property type="molecule type" value="Genomic_DNA"/>
</dbReference>
<name>A0A494VWG9_9SPHN</name>
<dbReference type="InterPro" id="IPR050985">
    <property type="entry name" value="Alpha-glycosidase_related"/>
</dbReference>
<proteinExistence type="predicted"/>
<dbReference type="GO" id="GO:0004557">
    <property type="term" value="F:alpha-galactosidase activity"/>
    <property type="evidence" value="ECO:0007669"/>
    <property type="project" value="InterPro"/>
</dbReference>
<feature type="signal peptide" evidence="3">
    <location>
        <begin position="1"/>
        <end position="34"/>
    </location>
</feature>
<dbReference type="PANTHER" id="PTHR43053">
    <property type="entry name" value="GLYCOSIDASE FAMILY 31"/>
    <property type="match status" value="1"/>
</dbReference>
<evidence type="ECO:0000256" key="2">
    <source>
        <dbReference type="ARBA" id="ARBA00023295"/>
    </source>
</evidence>
<evidence type="ECO:0000256" key="1">
    <source>
        <dbReference type="ARBA" id="ARBA00022801"/>
    </source>
</evidence>
<gene>
    <name evidence="4" type="ORF">SAMIE_1002550</name>
</gene>
<reference evidence="4 5" key="1">
    <citation type="submission" date="2018-05" db="EMBL/GenBank/DDBJ databases">
        <title>Complete Genome Sequence of the Nonylphenol-Degrading Bacterium Sphingobium amiense DSM 16289T.</title>
        <authorList>
            <person name="Ootsuka M."/>
            <person name="Nishizawa T."/>
            <person name="Ohta H."/>
        </authorList>
    </citation>
    <scope>NUCLEOTIDE SEQUENCE [LARGE SCALE GENOMIC DNA]</scope>
    <source>
        <strain evidence="4 5">DSM 16289</strain>
    </source>
</reference>
<protein>
    <submittedName>
        <fullName evidence="4">Alpha-galactosidase</fullName>
    </submittedName>
</protein>
<keyword evidence="5" id="KW-1185">Reference proteome</keyword>
<evidence type="ECO:0000313" key="5">
    <source>
        <dbReference type="Proteomes" id="UP000279959"/>
    </source>
</evidence>
<evidence type="ECO:0000256" key="3">
    <source>
        <dbReference type="SAM" id="SignalP"/>
    </source>
</evidence>
<evidence type="ECO:0000313" key="4">
    <source>
        <dbReference type="EMBL" id="BBD96754.1"/>
    </source>
</evidence>
<dbReference type="PANTHER" id="PTHR43053:SF3">
    <property type="entry name" value="ALPHA-GALACTOSIDASE C-RELATED"/>
    <property type="match status" value="1"/>
</dbReference>
<keyword evidence="2" id="KW-0326">Glycosidase</keyword>
<organism evidence="4 5">
    <name type="scientific">Sphingobium amiense</name>
    <dbReference type="NCBI Taxonomy" id="135719"/>
    <lineage>
        <taxon>Bacteria</taxon>
        <taxon>Pseudomonadati</taxon>
        <taxon>Pseudomonadota</taxon>
        <taxon>Alphaproteobacteria</taxon>
        <taxon>Sphingomonadales</taxon>
        <taxon>Sphingomonadaceae</taxon>
        <taxon>Sphingobium</taxon>
    </lineage>
</organism>
<dbReference type="PROSITE" id="PS51318">
    <property type="entry name" value="TAT"/>
    <property type="match status" value="1"/>
</dbReference>